<dbReference type="AlphaFoldDB" id="A0A1F7IKK1"/>
<evidence type="ECO:0000313" key="8">
    <source>
        <dbReference type="EMBL" id="OGK43882.1"/>
    </source>
</evidence>
<dbReference type="InterPro" id="IPR022653">
    <property type="entry name" value="De-COase2_pyr-phos_BS"/>
</dbReference>
<dbReference type="InterPro" id="IPR009006">
    <property type="entry name" value="Ala_racemase/Decarboxylase_C"/>
</dbReference>
<dbReference type="Pfam" id="PF00278">
    <property type="entry name" value="Orn_DAP_Arg_deC"/>
    <property type="match status" value="1"/>
</dbReference>
<dbReference type="Pfam" id="PF02784">
    <property type="entry name" value="Orn_Arg_deC_N"/>
    <property type="match status" value="1"/>
</dbReference>
<dbReference type="GO" id="GO:0008836">
    <property type="term" value="F:diaminopimelate decarboxylase activity"/>
    <property type="evidence" value="ECO:0007669"/>
    <property type="project" value="TreeGrafter"/>
</dbReference>
<dbReference type="SUPFAM" id="SSF51419">
    <property type="entry name" value="PLP-binding barrel"/>
    <property type="match status" value="1"/>
</dbReference>
<dbReference type="PRINTS" id="PR01179">
    <property type="entry name" value="ODADCRBXLASE"/>
</dbReference>
<evidence type="ECO:0000256" key="1">
    <source>
        <dbReference type="ARBA" id="ARBA00001933"/>
    </source>
</evidence>
<feature type="domain" description="Orn/DAP/Arg decarboxylase 2 C-terminal" evidence="6">
    <location>
        <begin position="337"/>
        <end position="421"/>
    </location>
</feature>
<dbReference type="Gene3D" id="3.20.20.10">
    <property type="entry name" value="Alanine racemase"/>
    <property type="match status" value="1"/>
</dbReference>
<dbReference type="InterPro" id="IPR000183">
    <property type="entry name" value="Orn/DAP/Arg_de-COase"/>
</dbReference>
<dbReference type="PROSITE" id="PS00878">
    <property type="entry name" value="ODR_DC_2_1"/>
    <property type="match status" value="1"/>
</dbReference>
<comment type="caution">
    <text evidence="8">The sequence shown here is derived from an EMBL/GenBank/DDBJ whole genome shotgun (WGS) entry which is preliminary data.</text>
</comment>
<name>A0A1F7IKK1_9BACT</name>
<feature type="active site" description="Proton donor" evidence="4">
    <location>
        <position position="394"/>
    </location>
</feature>
<feature type="domain" description="Orn/DAP/Arg decarboxylase 2 N-terminal" evidence="7">
    <location>
        <begin position="65"/>
        <end position="334"/>
    </location>
</feature>
<dbReference type="GO" id="GO:0009089">
    <property type="term" value="P:lysine biosynthetic process via diaminopimelate"/>
    <property type="evidence" value="ECO:0007669"/>
    <property type="project" value="TreeGrafter"/>
</dbReference>
<dbReference type="GO" id="GO:0006596">
    <property type="term" value="P:polyamine biosynthetic process"/>
    <property type="evidence" value="ECO:0007669"/>
    <property type="project" value="InterPro"/>
</dbReference>
<dbReference type="InterPro" id="IPR022643">
    <property type="entry name" value="De-COase2_C"/>
</dbReference>
<evidence type="ECO:0000313" key="9">
    <source>
        <dbReference type="Proteomes" id="UP000179072"/>
    </source>
</evidence>
<gene>
    <name evidence="8" type="ORF">A2957_00475</name>
</gene>
<evidence type="ECO:0000256" key="2">
    <source>
        <dbReference type="ARBA" id="ARBA00022898"/>
    </source>
</evidence>
<organism evidence="8 9">
    <name type="scientific">Candidatus Roizmanbacteria bacterium RIFCSPLOWO2_01_FULL_38_11</name>
    <dbReference type="NCBI Taxonomy" id="1802060"/>
    <lineage>
        <taxon>Bacteria</taxon>
        <taxon>Candidatus Roizmaniibacteriota</taxon>
    </lineage>
</organism>
<proteinExistence type="inferred from homology"/>
<dbReference type="Gene3D" id="2.40.37.10">
    <property type="entry name" value="Lyase, Ornithine Decarboxylase, Chain A, domain 1"/>
    <property type="match status" value="1"/>
</dbReference>
<reference evidence="8 9" key="1">
    <citation type="journal article" date="2016" name="Nat. Commun.">
        <title>Thousands of microbial genomes shed light on interconnected biogeochemical processes in an aquifer system.</title>
        <authorList>
            <person name="Anantharaman K."/>
            <person name="Brown C.T."/>
            <person name="Hug L.A."/>
            <person name="Sharon I."/>
            <person name="Castelle C.J."/>
            <person name="Probst A.J."/>
            <person name="Thomas B.C."/>
            <person name="Singh A."/>
            <person name="Wilkins M.J."/>
            <person name="Karaoz U."/>
            <person name="Brodie E.L."/>
            <person name="Williams K.H."/>
            <person name="Hubbard S.S."/>
            <person name="Banfield J.F."/>
        </authorList>
    </citation>
    <scope>NUCLEOTIDE SEQUENCE [LARGE SCALE GENOMIC DNA]</scope>
</reference>
<evidence type="ECO:0000256" key="3">
    <source>
        <dbReference type="ARBA" id="ARBA00023239"/>
    </source>
</evidence>
<evidence type="ECO:0000259" key="7">
    <source>
        <dbReference type="Pfam" id="PF02784"/>
    </source>
</evidence>
<dbReference type="PANTHER" id="PTHR43727:SF2">
    <property type="entry name" value="GROUP IV DECARBOXYLASE"/>
    <property type="match status" value="1"/>
</dbReference>
<comment type="similarity">
    <text evidence="5">Belongs to the Orn/Lys/Arg decarboxylase class-II family.</text>
</comment>
<accession>A0A1F7IKK1</accession>
<dbReference type="InterPro" id="IPR029066">
    <property type="entry name" value="PLP-binding_barrel"/>
</dbReference>
<keyword evidence="3" id="KW-0456">Lyase</keyword>
<protein>
    <recommendedName>
        <fullName evidence="10">Decarboxylase</fullName>
    </recommendedName>
</protein>
<evidence type="ECO:0000256" key="5">
    <source>
        <dbReference type="RuleBase" id="RU003737"/>
    </source>
</evidence>
<sequence>MNSLNKQRLIKRFSAFLNEEEAVQTGNLDSVYLEFAKKKAVFEEKAHKYPTPFYIFDKKLFNSHVLEFVKTFENYIPNTKVFYAIKSNPHFFLLRSLHKMEIGLDCSSGIEIKHALKNSGQPLLFTGPAKMDSELRLVIKHPDRITLNIDSFAELQRIGELTNIHRKRIKAGVRIYTSIHGSWSKFGIPLEKLLDFFKLSQKYPFIDLQGIQVHISWNFDSEPYINVIEQIGHYLGSHFAKKMINKISYIDLGGGFFPEQTEGNHFSSTNVGTIHQVLFENKKITSKLENDHYFYQTTPVEKYARDIAKGLSEYIHPLFENKPNIYFEPGRIFSTYSMHILLRIRDIKEGRIIITDGGTNMIGWEKFEEDYCPVINLTHPSSKEIKCTIYGSLCTPSDIWGYFCYAKKMEVGDLLLIPNQGAYTYTFAQNFIKEFPKVYKC</sequence>
<evidence type="ECO:0000256" key="4">
    <source>
        <dbReference type="PIRSR" id="PIRSR600183-50"/>
    </source>
</evidence>
<comment type="cofactor">
    <cofactor evidence="1 4">
        <name>pyridoxal 5'-phosphate</name>
        <dbReference type="ChEBI" id="CHEBI:597326"/>
    </cofactor>
</comment>
<dbReference type="InterPro" id="IPR002433">
    <property type="entry name" value="Orn_de-COase"/>
</dbReference>
<dbReference type="Proteomes" id="UP000179072">
    <property type="component" value="Unassembled WGS sequence"/>
</dbReference>
<dbReference type="SUPFAM" id="SSF50621">
    <property type="entry name" value="Alanine racemase C-terminal domain-like"/>
    <property type="match status" value="1"/>
</dbReference>
<dbReference type="InterPro" id="IPR022644">
    <property type="entry name" value="De-COase2_N"/>
</dbReference>
<evidence type="ECO:0000259" key="6">
    <source>
        <dbReference type="Pfam" id="PF00278"/>
    </source>
</evidence>
<dbReference type="EMBL" id="MGAK01000028">
    <property type="protein sequence ID" value="OGK43882.1"/>
    <property type="molecule type" value="Genomic_DNA"/>
</dbReference>
<keyword evidence="2 4" id="KW-0663">Pyridoxal phosphate</keyword>
<dbReference type="PRINTS" id="PR01182">
    <property type="entry name" value="ORNDCRBXLASE"/>
</dbReference>
<evidence type="ECO:0008006" key="10">
    <source>
        <dbReference type="Google" id="ProtNLM"/>
    </source>
</evidence>
<feature type="modified residue" description="N6-(pyridoxal phosphate)lysine" evidence="4">
    <location>
        <position position="86"/>
    </location>
</feature>
<dbReference type="STRING" id="1802060.A2957_00475"/>
<dbReference type="PANTHER" id="PTHR43727">
    <property type="entry name" value="DIAMINOPIMELATE DECARBOXYLASE"/>
    <property type="match status" value="1"/>
</dbReference>